<organism evidence="2 3">
    <name type="scientific">Geoalkalibacter halelectricus</name>
    <dbReference type="NCBI Taxonomy" id="2847045"/>
    <lineage>
        <taxon>Bacteria</taxon>
        <taxon>Pseudomonadati</taxon>
        <taxon>Thermodesulfobacteriota</taxon>
        <taxon>Desulfuromonadia</taxon>
        <taxon>Desulfuromonadales</taxon>
        <taxon>Geoalkalibacteraceae</taxon>
        <taxon>Geoalkalibacter</taxon>
    </lineage>
</organism>
<accession>A0ABY5ZMM9</accession>
<feature type="chain" id="PRO_5045228906" description="Cytochrome C" evidence="1">
    <location>
        <begin position="22"/>
        <end position="170"/>
    </location>
</feature>
<protein>
    <recommendedName>
        <fullName evidence="4">Cytochrome C</fullName>
    </recommendedName>
</protein>
<dbReference type="Proteomes" id="UP001060414">
    <property type="component" value="Chromosome"/>
</dbReference>
<proteinExistence type="predicted"/>
<keyword evidence="3" id="KW-1185">Reference proteome</keyword>
<evidence type="ECO:0008006" key="4">
    <source>
        <dbReference type="Google" id="ProtNLM"/>
    </source>
</evidence>
<keyword evidence="1" id="KW-0732">Signal</keyword>
<sequence length="170" mass="19188">MSPTRWIIALLVFALAVPATASLTKTADRHWLTGADEKTRLERLEHYLGGFSSAMLETGLRYGHVRQAVADENWLLADYHWKKIADAIENGLMKRPARRANAEAIFLEGPWKALDVAWAQDDTRAVEKALHSAHQACLNCHVAEKVAFINDQPLLRKTPKLEEKPKEKQP</sequence>
<evidence type="ECO:0000313" key="2">
    <source>
        <dbReference type="EMBL" id="UWZ80386.1"/>
    </source>
</evidence>
<dbReference type="RefSeq" id="WP_260748743.1">
    <property type="nucleotide sequence ID" value="NZ_CP092109.1"/>
</dbReference>
<evidence type="ECO:0000256" key="1">
    <source>
        <dbReference type="SAM" id="SignalP"/>
    </source>
</evidence>
<dbReference type="EMBL" id="CP092109">
    <property type="protein sequence ID" value="UWZ80386.1"/>
    <property type="molecule type" value="Genomic_DNA"/>
</dbReference>
<name>A0ABY5ZMM9_9BACT</name>
<reference evidence="2" key="1">
    <citation type="journal article" date="2022" name="Environ. Microbiol.">
        <title>Geoalkalibacter halelectricus SAP #1 sp. nov. possessing extracellular electron transfer and mineral#reducing capabilities from a haloalkaline environment.</title>
        <authorList>
            <person name="Yadav S."/>
            <person name="Singh R."/>
            <person name="Sundharam S.S."/>
            <person name="Chaudhary S."/>
            <person name="Krishnamurthi S."/>
            <person name="Patil S.A."/>
        </authorList>
    </citation>
    <scope>NUCLEOTIDE SEQUENCE</scope>
    <source>
        <strain evidence="2">SAP-1</strain>
    </source>
</reference>
<feature type="signal peptide" evidence="1">
    <location>
        <begin position="1"/>
        <end position="21"/>
    </location>
</feature>
<evidence type="ECO:0000313" key="3">
    <source>
        <dbReference type="Proteomes" id="UP001060414"/>
    </source>
</evidence>
<gene>
    <name evidence="2" type="ORF">L9S41_03025</name>
</gene>